<dbReference type="SUPFAM" id="SSF56935">
    <property type="entry name" value="Porins"/>
    <property type="match status" value="1"/>
</dbReference>
<dbReference type="Gene3D" id="2.40.160.60">
    <property type="entry name" value="Outer membrane protein transport protein (OMPP1/FadL/TodX)"/>
    <property type="match status" value="1"/>
</dbReference>
<dbReference type="EMBL" id="JBHULU010000012">
    <property type="protein sequence ID" value="MFD2513951.1"/>
    <property type="molecule type" value="Genomic_DNA"/>
</dbReference>
<evidence type="ECO:0008006" key="4">
    <source>
        <dbReference type="Google" id="ProtNLM"/>
    </source>
</evidence>
<proteinExistence type="predicted"/>
<dbReference type="Proteomes" id="UP001597544">
    <property type="component" value="Unassembled WGS sequence"/>
</dbReference>
<feature type="chain" id="PRO_5046480131" description="Long-chain fatty acid transport protein" evidence="1">
    <location>
        <begin position="23"/>
        <end position="430"/>
    </location>
</feature>
<keyword evidence="3" id="KW-1185">Reference proteome</keyword>
<feature type="signal peptide" evidence="1">
    <location>
        <begin position="1"/>
        <end position="22"/>
    </location>
</feature>
<organism evidence="2 3">
    <name type="scientific">Pontibacter locisalis</name>
    <dbReference type="NCBI Taxonomy" id="1719035"/>
    <lineage>
        <taxon>Bacteria</taxon>
        <taxon>Pseudomonadati</taxon>
        <taxon>Bacteroidota</taxon>
        <taxon>Cytophagia</taxon>
        <taxon>Cytophagales</taxon>
        <taxon>Hymenobacteraceae</taxon>
        <taxon>Pontibacter</taxon>
    </lineage>
</organism>
<protein>
    <recommendedName>
        <fullName evidence="4">Long-chain fatty acid transport protein</fullName>
    </recommendedName>
</protein>
<evidence type="ECO:0000256" key="1">
    <source>
        <dbReference type="SAM" id="SignalP"/>
    </source>
</evidence>
<reference evidence="3" key="1">
    <citation type="journal article" date="2019" name="Int. J. Syst. Evol. Microbiol.">
        <title>The Global Catalogue of Microorganisms (GCM) 10K type strain sequencing project: providing services to taxonomists for standard genome sequencing and annotation.</title>
        <authorList>
            <consortium name="The Broad Institute Genomics Platform"/>
            <consortium name="The Broad Institute Genome Sequencing Center for Infectious Disease"/>
            <person name="Wu L."/>
            <person name="Ma J."/>
        </authorList>
    </citation>
    <scope>NUCLEOTIDE SEQUENCE [LARGE SCALE GENOMIC DNA]</scope>
    <source>
        <strain evidence="3">KCTC 42498</strain>
    </source>
</reference>
<evidence type="ECO:0000313" key="3">
    <source>
        <dbReference type="Proteomes" id="UP001597544"/>
    </source>
</evidence>
<sequence length="430" mass="47240">MYKTLRVLIGFAAICLTHAAQAQKIANTPYSRYGLGEYNYNLGNVRNAGMAGVGISAGNSYQANTANPALLYYNSITVFDMGIAGEVKSIKNESQKQIDSNANLYNLTLAVPVSKRWSAAVGLRPYTTVNYEIRSTSALESNPRAIIESRYTGEGGLSEIFFGHGVKVADGLTVGGSASYVFGTITKEAASLVQDDSLANIGQTRIVYSERTRYDSFLFRAGANYRKQLRDKLYLSTGVVYALSTDFEAERKASYERRTLSDNVVDENILPDSSTTNINVPSSLRAGITVDNGTNLTLGADLYMQQWSKFSGFDGRSDLADSYRVAVGGEFTPDANSIDNFFKRITYRTGVYYGNSPYKINGEQITDKGVTAGFTMPLGRSTIYDLYQLNAAIGYGNRGTTDNGLIAENYFQFSVGFTVNSRWFIKRRIE</sequence>
<gene>
    <name evidence="2" type="ORF">ACFSRY_08750</name>
</gene>
<evidence type="ECO:0000313" key="2">
    <source>
        <dbReference type="EMBL" id="MFD2513951.1"/>
    </source>
</evidence>
<comment type="caution">
    <text evidence="2">The sequence shown here is derived from an EMBL/GenBank/DDBJ whole genome shotgun (WGS) entry which is preliminary data.</text>
</comment>
<dbReference type="RefSeq" id="WP_377505528.1">
    <property type="nucleotide sequence ID" value="NZ_JBHULU010000012.1"/>
</dbReference>
<keyword evidence="1" id="KW-0732">Signal</keyword>
<accession>A0ABW5ILC9</accession>
<name>A0ABW5ILC9_9BACT</name>